<dbReference type="EMBL" id="QHHQ01000005">
    <property type="protein sequence ID" value="RAH99195.1"/>
    <property type="molecule type" value="Genomic_DNA"/>
</dbReference>
<feature type="domain" description="Lambda phage tail tube protein N-terminal" evidence="1">
    <location>
        <begin position="22"/>
        <end position="129"/>
    </location>
</feature>
<dbReference type="Proteomes" id="UP000249590">
    <property type="component" value="Unassembled WGS sequence"/>
</dbReference>
<organism evidence="2 3">
    <name type="scientific">Acuticoccus sediminis</name>
    <dbReference type="NCBI Taxonomy" id="2184697"/>
    <lineage>
        <taxon>Bacteria</taxon>
        <taxon>Pseudomonadati</taxon>
        <taxon>Pseudomonadota</taxon>
        <taxon>Alphaproteobacteria</taxon>
        <taxon>Hyphomicrobiales</taxon>
        <taxon>Amorphaceae</taxon>
        <taxon>Acuticoccus</taxon>
    </lineage>
</organism>
<proteinExistence type="predicted"/>
<reference evidence="2 3" key="1">
    <citation type="submission" date="2018-05" db="EMBL/GenBank/DDBJ databases">
        <title>Acuticoccus sediminis sp. nov., isolated from deep-sea sediment of Indian Ocean.</title>
        <authorList>
            <person name="Liu X."/>
            <person name="Lai Q."/>
            <person name="Du Y."/>
            <person name="Sun F."/>
            <person name="Zhang X."/>
            <person name="Wang S."/>
            <person name="Shao Z."/>
        </authorList>
    </citation>
    <scope>NUCLEOTIDE SEQUENCE [LARGE SCALE GENOMIC DNA]</scope>
    <source>
        <strain evidence="2 3">PTG4-2</strain>
    </source>
</reference>
<dbReference type="InterPro" id="IPR032494">
    <property type="entry name" value="Phage_TTP_N"/>
</dbReference>
<dbReference type="RefSeq" id="WP_111349261.1">
    <property type="nucleotide sequence ID" value="NZ_QHHQ01000005.1"/>
</dbReference>
<dbReference type="OrthoDB" id="4206561at2"/>
<evidence type="ECO:0000313" key="3">
    <source>
        <dbReference type="Proteomes" id="UP000249590"/>
    </source>
</evidence>
<evidence type="ECO:0000313" key="2">
    <source>
        <dbReference type="EMBL" id="RAH99195.1"/>
    </source>
</evidence>
<dbReference type="AlphaFoldDB" id="A0A8B2NII4"/>
<gene>
    <name evidence="2" type="ORF">DLJ53_21860</name>
</gene>
<dbReference type="Gene3D" id="4.10.410.40">
    <property type="match status" value="1"/>
</dbReference>
<dbReference type="Pfam" id="PF16461">
    <property type="entry name" value="Phage_TTP_12"/>
    <property type="match status" value="1"/>
</dbReference>
<accession>A0A8B2NII4</accession>
<comment type="caution">
    <text evidence="2">The sequence shown here is derived from an EMBL/GenBank/DDBJ whole genome shotgun (WGS) entry which is preliminary data.</text>
</comment>
<protein>
    <submittedName>
        <fullName evidence="2">Phage tail protein</fullName>
    </submittedName>
</protein>
<evidence type="ECO:0000259" key="1">
    <source>
        <dbReference type="Pfam" id="PF16461"/>
    </source>
</evidence>
<keyword evidence="3" id="KW-1185">Reference proteome</keyword>
<name>A0A8B2NII4_9HYPH</name>
<sequence>MTTNAAIGYGTLFGISDDGGTSYDTLAEVTSVTPPGSSVDIIDATHMLSPDKTREFIEGLKDPGECSLEMNFIPGATTADGIIRGLSGVQKLQITFPGGFKWQFDGILTGYEPEAPVDDKMTATVTFKVTSSVLGVAGA</sequence>